<accession>A0A166GLZ3</accession>
<name>A0A166GLZ3_SECCO</name>
<dbReference type="Proteomes" id="UP000076480">
    <property type="component" value="Unassembled WGS sequence"/>
</dbReference>
<reference evidence="2 3" key="1">
    <citation type="submission" date="2015-02" db="EMBL/GenBank/DDBJ databases">
        <title>Draft genome sequence of Lactobacillus collinoides CUPV2371 isolated from a natural cider, the first genome sequence of a strain of this species.</title>
        <authorList>
            <person name="Puertas A.I."/>
            <person name="Spano G."/>
            <person name="Capozzi V."/>
            <person name="Lamontanara A."/>
            <person name="Orru L."/>
            <person name="Duenas M.T."/>
        </authorList>
    </citation>
    <scope>NUCLEOTIDE SEQUENCE [LARGE SCALE GENOMIC DNA]</scope>
    <source>
        <strain evidence="2 3">237</strain>
    </source>
</reference>
<comment type="caution">
    <text evidence="2">The sequence shown here is derived from an EMBL/GenBank/DDBJ whole genome shotgun (WGS) entry which is preliminary data.</text>
</comment>
<dbReference type="AlphaFoldDB" id="A0A166GLZ3"/>
<sequence length="222" mass="25361">MKLVINYWYRFGAAALVCLGIVLAVRRPAFSEIQWLLVFNLMALLAHQVEEYQFPGGAPLIINRVVYDERELTDRYPGNSLSICLVNTSAWIIYGTSIFLPHIYWFGLGVMMFSLFQILGHLVEMNLKLKVWYNPGLVTTLFLFLPIGWRYIALVSTRHLLSGWDWVFGVLTLVACIGITIVAPVQSLKNKHTPYIISSWQVRRFHQVTAFASLSKKKKGGH</sequence>
<keyword evidence="1" id="KW-0812">Transmembrane</keyword>
<feature type="transmembrane region" description="Helical" evidence="1">
    <location>
        <begin position="164"/>
        <end position="185"/>
    </location>
</feature>
<evidence type="ECO:0000313" key="3">
    <source>
        <dbReference type="Proteomes" id="UP000076480"/>
    </source>
</evidence>
<dbReference type="OrthoDB" id="2591569at2"/>
<dbReference type="PATRIC" id="fig|33960.6.peg.2670"/>
<evidence type="ECO:0000313" key="2">
    <source>
        <dbReference type="EMBL" id="KZL39380.1"/>
    </source>
</evidence>
<dbReference type="Pfam" id="PF13787">
    <property type="entry name" value="HXXEE"/>
    <property type="match status" value="1"/>
</dbReference>
<keyword evidence="3" id="KW-1185">Reference proteome</keyword>
<protein>
    <recommendedName>
        <fullName evidence="4">HXXEE domain-containing protein</fullName>
    </recommendedName>
</protein>
<proteinExistence type="predicted"/>
<feature type="transmembrane region" description="Helical" evidence="1">
    <location>
        <begin position="131"/>
        <end position="152"/>
    </location>
</feature>
<evidence type="ECO:0008006" key="4">
    <source>
        <dbReference type="Google" id="ProtNLM"/>
    </source>
</evidence>
<dbReference type="InterPro" id="IPR025671">
    <property type="entry name" value="HXXEE"/>
</dbReference>
<keyword evidence="1" id="KW-1133">Transmembrane helix</keyword>
<dbReference type="RefSeq" id="WP_056997067.1">
    <property type="nucleotide sequence ID" value="NZ_JYDC01000046.1"/>
</dbReference>
<keyword evidence="1" id="KW-0472">Membrane</keyword>
<feature type="transmembrane region" description="Helical" evidence="1">
    <location>
        <begin position="91"/>
        <end position="119"/>
    </location>
</feature>
<evidence type="ECO:0000256" key="1">
    <source>
        <dbReference type="SAM" id="Phobius"/>
    </source>
</evidence>
<organism evidence="2 3">
    <name type="scientific">Secundilactobacillus collinoides</name>
    <name type="common">Lactobacillus collinoides</name>
    <dbReference type="NCBI Taxonomy" id="33960"/>
    <lineage>
        <taxon>Bacteria</taxon>
        <taxon>Bacillati</taxon>
        <taxon>Bacillota</taxon>
        <taxon>Bacilli</taxon>
        <taxon>Lactobacillales</taxon>
        <taxon>Lactobacillaceae</taxon>
        <taxon>Secundilactobacillus</taxon>
    </lineage>
</organism>
<gene>
    <name evidence="2" type="ORF">TY91_10280</name>
</gene>
<dbReference type="EMBL" id="JYDC01000046">
    <property type="protein sequence ID" value="KZL39380.1"/>
    <property type="molecule type" value="Genomic_DNA"/>
</dbReference>